<comment type="caution">
    <text evidence="2">The sequence shown here is derived from an EMBL/GenBank/DDBJ whole genome shotgun (WGS) entry which is preliminary data.</text>
</comment>
<sequence>MNVSEGSKRRYFAIRRHFKNTGYVPVKLNILVDGIENGEYSSMESEKSMVKTMMEQFKQLRKDELVLDIGRSNPKIDALLMRIHKQSSVEQENGKGCSKDDEIRFDERSSLFETKLSSQVVGNYICDDGAGGKVGAVLTQAAELCCRERVYCFDHKIQFRSKVKQSAATAVLSKRWRYLWTESPSLIFRDTSCTPQKFCKFVNRALVTRSRAPLEAFLVDFKYAKPFAPDVNAWVRFAVNTRVKRVGFLLNMTDFYYELPELMCSNSSLERLDIKGCTIAPQRTIDWPSLTKLHIKEVEVQQHMIAKILSACPVLSQFGLKKCWGFNCLEIKSKGLSDIGICDRDYKGNGPLLEISAPYIRFLSVALYPKGRKLRLTNIPSNVTATIDFIGSDLDSEESTSRTSLTLSTDREERGNIHGILGLLESSPNLDEFVVEDEDFAEEPYSCPAPKGDLDRNLLQLKTVIIKNFVAPNLADPAGKQMLKLARNLLKMVTILEKVVIYVEEFAKSSSIFDPL</sequence>
<dbReference type="InterPro" id="IPR055411">
    <property type="entry name" value="LRR_FXL15/At3g58940/PEG3-like"/>
</dbReference>
<dbReference type="PANTHER" id="PTHR34145:SF68">
    <property type="entry name" value="FBD DOMAIN-CONTAINING PROTEIN"/>
    <property type="match status" value="1"/>
</dbReference>
<dbReference type="EMBL" id="BMAC01000014">
    <property type="protein sequence ID" value="GFP79979.1"/>
    <property type="molecule type" value="Genomic_DNA"/>
</dbReference>
<evidence type="ECO:0000313" key="2">
    <source>
        <dbReference type="EMBL" id="GFP79979.1"/>
    </source>
</evidence>
<organism evidence="2 3">
    <name type="scientific">Phtheirospermum japonicum</name>
    <dbReference type="NCBI Taxonomy" id="374723"/>
    <lineage>
        <taxon>Eukaryota</taxon>
        <taxon>Viridiplantae</taxon>
        <taxon>Streptophyta</taxon>
        <taxon>Embryophyta</taxon>
        <taxon>Tracheophyta</taxon>
        <taxon>Spermatophyta</taxon>
        <taxon>Magnoliopsida</taxon>
        <taxon>eudicotyledons</taxon>
        <taxon>Gunneridae</taxon>
        <taxon>Pentapetalae</taxon>
        <taxon>asterids</taxon>
        <taxon>lamiids</taxon>
        <taxon>Lamiales</taxon>
        <taxon>Orobanchaceae</taxon>
        <taxon>Orobanchaceae incertae sedis</taxon>
        <taxon>Phtheirospermum</taxon>
    </lineage>
</organism>
<reference evidence="2" key="1">
    <citation type="submission" date="2020-07" db="EMBL/GenBank/DDBJ databases">
        <title>Ethylene signaling mediates host invasion by parasitic plants.</title>
        <authorList>
            <person name="Yoshida S."/>
        </authorList>
    </citation>
    <scope>NUCLEOTIDE SEQUENCE</scope>
    <source>
        <strain evidence="2">Okayama</strain>
    </source>
</reference>
<dbReference type="AlphaFoldDB" id="A0A830B3S1"/>
<feature type="domain" description="F-box/LRR-repeat protein 15/At3g58940/PEG3-like LRR" evidence="1">
    <location>
        <begin position="232"/>
        <end position="345"/>
    </location>
</feature>
<dbReference type="Pfam" id="PF24758">
    <property type="entry name" value="LRR_At5g56370"/>
    <property type="match status" value="1"/>
</dbReference>
<proteinExistence type="predicted"/>
<evidence type="ECO:0000313" key="3">
    <source>
        <dbReference type="Proteomes" id="UP000653305"/>
    </source>
</evidence>
<gene>
    <name evidence="2" type="ORF">PHJA_000141300</name>
</gene>
<name>A0A830B3S1_9LAMI</name>
<dbReference type="Proteomes" id="UP000653305">
    <property type="component" value="Unassembled WGS sequence"/>
</dbReference>
<evidence type="ECO:0000259" key="1">
    <source>
        <dbReference type="Pfam" id="PF24758"/>
    </source>
</evidence>
<dbReference type="InterPro" id="IPR053772">
    <property type="entry name" value="At1g61320/At1g61330-like"/>
</dbReference>
<dbReference type="PANTHER" id="PTHR34145">
    <property type="entry name" value="OS02G0105600 PROTEIN"/>
    <property type="match status" value="1"/>
</dbReference>
<keyword evidence="3" id="KW-1185">Reference proteome</keyword>
<protein>
    <submittedName>
        <fullName evidence="2">Putative F-box/LRR-repeat protein at5g02930</fullName>
    </submittedName>
</protein>
<dbReference type="OrthoDB" id="1304294at2759"/>
<accession>A0A830B3S1</accession>